<feature type="domain" description="RNase H type-1" evidence="4">
    <location>
        <begin position="1186"/>
        <end position="1315"/>
    </location>
</feature>
<dbReference type="InterPro" id="IPR021109">
    <property type="entry name" value="Peptidase_aspartic_dom_sf"/>
</dbReference>
<feature type="region of interest" description="Disordered" evidence="2">
    <location>
        <begin position="398"/>
        <end position="486"/>
    </location>
</feature>
<organism evidence="6 7">
    <name type="scientific">Vigna radiata var. radiata</name>
    <name type="common">Mung bean</name>
    <name type="synonym">Phaseolus aureus</name>
    <dbReference type="NCBI Taxonomy" id="3916"/>
    <lineage>
        <taxon>Eukaryota</taxon>
        <taxon>Viridiplantae</taxon>
        <taxon>Streptophyta</taxon>
        <taxon>Embryophyta</taxon>
        <taxon>Tracheophyta</taxon>
        <taxon>Spermatophyta</taxon>
        <taxon>Magnoliopsida</taxon>
        <taxon>eudicotyledons</taxon>
        <taxon>Gunneridae</taxon>
        <taxon>Pentapetalae</taxon>
        <taxon>rosids</taxon>
        <taxon>fabids</taxon>
        <taxon>Fabales</taxon>
        <taxon>Fabaceae</taxon>
        <taxon>Papilionoideae</taxon>
        <taxon>50 kb inversion clade</taxon>
        <taxon>NPAAA clade</taxon>
        <taxon>indigoferoid/millettioid clade</taxon>
        <taxon>Phaseoleae</taxon>
        <taxon>Vigna</taxon>
    </lineage>
</organism>
<dbReference type="CDD" id="cd01647">
    <property type="entry name" value="RT_LTR"/>
    <property type="match status" value="1"/>
</dbReference>
<dbReference type="Gene3D" id="3.30.70.270">
    <property type="match status" value="2"/>
</dbReference>
<dbReference type="GO" id="GO:0003676">
    <property type="term" value="F:nucleic acid binding"/>
    <property type="evidence" value="ECO:0007669"/>
    <property type="project" value="InterPro"/>
</dbReference>
<dbReference type="CDD" id="cd00303">
    <property type="entry name" value="retropepsin_like"/>
    <property type="match status" value="1"/>
</dbReference>
<keyword evidence="1" id="KW-0233">DNA recombination</keyword>
<dbReference type="Gene3D" id="3.30.420.10">
    <property type="entry name" value="Ribonuclease H-like superfamily/Ribonuclease H"/>
    <property type="match status" value="3"/>
</dbReference>
<keyword evidence="6" id="KW-1185">Reference proteome</keyword>
<dbReference type="CDD" id="cd09279">
    <property type="entry name" value="RNase_HI_like"/>
    <property type="match status" value="1"/>
</dbReference>
<feature type="region of interest" description="Disordered" evidence="2">
    <location>
        <begin position="26"/>
        <end position="97"/>
    </location>
</feature>
<dbReference type="GO" id="GO:0004523">
    <property type="term" value="F:RNA-DNA hybrid ribonuclease activity"/>
    <property type="evidence" value="ECO:0007669"/>
    <property type="project" value="InterPro"/>
</dbReference>
<dbReference type="SUPFAM" id="SSF53098">
    <property type="entry name" value="Ribonuclease H-like"/>
    <property type="match status" value="2"/>
</dbReference>
<dbReference type="PROSITE" id="PS50879">
    <property type="entry name" value="RNASE_H_1"/>
    <property type="match status" value="1"/>
</dbReference>
<dbReference type="InterPro" id="IPR056924">
    <property type="entry name" value="SH3_Tf2-1"/>
</dbReference>
<dbReference type="Pfam" id="PF00078">
    <property type="entry name" value="RVT_1"/>
    <property type="match status" value="1"/>
</dbReference>
<dbReference type="InterPro" id="IPR036397">
    <property type="entry name" value="RNaseH_sf"/>
</dbReference>
<evidence type="ECO:0000256" key="1">
    <source>
        <dbReference type="ARBA" id="ARBA00023172"/>
    </source>
</evidence>
<evidence type="ECO:0000259" key="3">
    <source>
        <dbReference type="PROSITE" id="PS50878"/>
    </source>
</evidence>
<dbReference type="InterPro" id="IPR000477">
    <property type="entry name" value="RT_dom"/>
</dbReference>
<feature type="region of interest" description="Disordered" evidence="2">
    <location>
        <begin position="292"/>
        <end position="332"/>
    </location>
</feature>
<dbReference type="Pfam" id="PF17919">
    <property type="entry name" value="RT_RNaseH_2"/>
    <property type="match status" value="1"/>
</dbReference>
<evidence type="ECO:0000259" key="4">
    <source>
        <dbReference type="PROSITE" id="PS50879"/>
    </source>
</evidence>
<proteinExistence type="predicted"/>
<dbReference type="Pfam" id="PF13456">
    <property type="entry name" value="RVT_3"/>
    <property type="match status" value="1"/>
</dbReference>
<dbReference type="Gene3D" id="2.40.70.10">
    <property type="entry name" value="Acid Proteases"/>
    <property type="match status" value="1"/>
</dbReference>
<dbReference type="InterPro" id="IPR043502">
    <property type="entry name" value="DNA/RNA_pol_sf"/>
</dbReference>
<evidence type="ECO:0000313" key="7">
    <source>
        <dbReference type="RefSeq" id="XP_014492009.1"/>
    </source>
</evidence>
<dbReference type="Pfam" id="PF24626">
    <property type="entry name" value="SH3_Tf2-1"/>
    <property type="match status" value="1"/>
</dbReference>
<dbReference type="Proteomes" id="UP000087766">
    <property type="component" value="Unplaced"/>
</dbReference>
<dbReference type="GO" id="GO:0006310">
    <property type="term" value="P:DNA recombination"/>
    <property type="evidence" value="ECO:0007669"/>
    <property type="project" value="UniProtKB-KW"/>
</dbReference>
<dbReference type="KEGG" id="vra:106754505"/>
<dbReference type="PROSITE" id="PS50994">
    <property type="entry name" value="INTEGRASE"/>
    <property type="match status" value="1"/>
</dbReference>
<dbReference type="InterPro" id="IPR001584">
    <property type="entry name" value="Integrase_cat-core"/>
</dbReference>
<dbReference type="InterPro" id="IPR012337">
    <property type="entry name" value="RNaseH-like_sf"/>
</dbReference>
<dbReference type="InterPro" id="IPR002156">
    <property type="entry name" value="RNaseH_domain"/>
</dbReference>
<feature type="compositionally biased region" description="Basic and acidic residues" evidence="2">
    <location>
        <begin position="75"/>
        <end position="95"/>
    </location>
</feature>
<name>A0A1S3TE13_VIGRR</name>
<dbReference type="InterPro" id="IPR041577">
    <property type="entry name" value="RT_RNaseH_2"/>
</dbReference>
<dbReference type="InterPro" id="IPR043128">
    <property type="entry name" value="Rev_trsase/Diguanyl_cyclase"/>
</dbReference>
<feature type="compositionally biased region" description="Basic and acidic residues" evidence="2">
    <location>
        <begin position="292"/>
        <end position="301"/>
    </location>
</feature>
<dbReference type="Gene3D" id="1.10.340.70">
    <property type="match status" value="1"/>
</dbReference>
<dbReference type="PANTHER" id="PTHR48475">
    <property type="entry name" value="RIBONUCLEASE H"/>
    <property type="match status" value="1"/>
</dbReference>
<evidence type="ECO:0000313" key="6">
    <source>
        <dbReference type="Proteomes" id="UP000087766"/>
    </source>
</evidence>
<dbReference type="Gene3D" id="3.10.10.10">
    <property type="entry name" value="HIV Type 1 Reverse Transcriptase, subunit A, domain 1"/>
    <property type="match status" value="1"/>
</dbReference>
<dbReference type="PANTHER" id="PTHR48475:SF1">
    <property type="entry name" value="RNASE H TYPE-1 DOMAIN-CONTAINING PROTEIN"/>
    <property type="match status" value="1"/>
</dbReference>
<dbReference type="InterPro" id="IPR005162">
    <property type="entry name" value="Retrotrans_gag_dom"/>
</dbReference>
<feature type="compositionally biased region" description="Basic and acidic residues" evidence="2">
    <location>
        <begin position="26"/>
        <end position="68"/>
    </location>
</feature>
<feature type="domain" description="Reverse transcriptase" evidence="3">
    <location>
        <begin position="792"/>
        <end position="971"/>
    </location>
</feature>
<dbReference type="GeneID" id="106754505"/>
<dbReference type="SUPFAM" id="SSF56672">
    <property type="entry name" value="DNA/RNA polymerases"/>
    <property type="match status" value="1"/>
</dbReference>
<dbReference type="Pfam" id="PF03732">
    <property type="entry name" value="Retrotrans_gag"/>
    <property type="match status" value="1"/>
</dbReference>
<dbReference type="OrthoDB" id="1430203at2759"/>
<evidence type="ECO:0000259" key="5">
    <source>
        <dbReference type="PROSITE" id="PS50994"/>
    </source>
</evidence>
<feature type="domain" description="Integrase catalytic" evidence="5">
    <location>
        <begin position="1495"/>
        <end position="1596"/>
    </location>
</feature>
<protein>
    <submittedName>
        <fullName evidence="7">Uncharacterized protein LOC106754505</fullName>
    </submittedName>
</protein>
<sequence>MVTTRNTNTEETDGIVRALEMRMEEMQRRHEEMQKKHEEEMAAVRAECLAHLRQEKEKQTGEGSKEAHSSAQGRGDQEKEKQKNTEEEKREKEEESLVLVKSEIPSIPVPFAQAVMDVRISDQFVPPQFKMYDGTGDPDAHVKSFTNAMAFRTGCDAIWCRAFSLSLEGEALEWFNTIPNGSVENFKGLSGMFSDQFAACRPQDTTLVDLMNLKQGKEEALRTFMERFTKAVRQVKGLSVEMALQYVMPALRPGPFKESVCRNPPKTLEELRQRASDEARVEEMKQNYRREMQEAKDKGEGKPGQSHRHTAPKGRDGPRVPRFPQYTPLNAPRARILQEALSTQIMRAPQKRLTPPGADNNKHCLYHQNMGHDTEDCMTLKDRIEELIRAGHLKQYVRNQDETVSAGRPPPRERSPRNFADRGRRDLHPRYPREHDERGRNSGRQRERSRSRSRSRAGGNAGPLRGMINTISGGFAGGGTSSSARKRSIRHLRSIHAVDVPRRTMPPITFSDEDFHAPDPEQDDPMVITIEIARYEVSKVLVDQGSSVNILYWRTFQQMDISEDLIVPYDAQLVGFAGERVDTRGYLDLWTRIGAGREGDEKKVRYLLVDANTSYNVLIGRPCLNSFGAIVSTPHLTMKYPTSRGTICTIRADQKVARECYAAGLKMYPRETRRRTGGASVAMADLDPRTNTEDRLEPQGETQPMIVGENPDQVTFIAQGLEEGMERQLRATLWRNRDLFAWTAADMPGIHPSIMVHRLSLFREARPIAQKKRKMGEEKRRAVQEEVRKLQTAGFIREITYTTWLANVVMVKKPSGQWRMCTDYTDLNKACPKDSYPLPSIDTLVDGASGHRILSFLDAYSGYNQIPMHSPDKEKTAFMADEANFCYEVMPFGLKNAGATYQRLMNKIFTDQIGRCLDVYVDDMVVRSAEGAGHLEDLEEVFRQVRRYGMRLNPAKCTFGVAAGKFLGFMLTSRGIEANPDKCKAVLEMQTPRTVKEVQRLIGRSTALSRFVPKLAERAAPILKKMKKASASNWDDECEAAFQAIKGILTQPPIMNKPTPGEDLQIYLGLSETTVSVVLLQEKPTHKLIYFVSRTLTDVETRYQQVEKVALALLHASRRLGPYFQSHQVVVRTDHPVSKILRKPDLAGRMVGWAVELSEFGIRYEPRGSVKGQHLADFAAEIPLVGHDEWLLYVDGASGRTVSGAGVVLEGPNGFLIEHSLIFKFKTSNNQAEYEALLAGLQLAKDMGARRVICRTDSQLVVGQMNGNFQVREDHLLRYYHQACSSVKDFDHVKIEHIPRELNARADMLSKLSTGKERGQLTTVIRQVLLQPSVECLTTATADTADWRTEIRNLIRKQDQGESLCPADSKRVARFMIIGNDLYRRGFSSPLLKCLAESEAQYVMSELHLGICGFHTGGRALKAKTLRAGYYWPTMEADAAKFTRRCNQSQAHANNHHTPSQKLHTISSPWPFAQWGMDIVGPFPPATGQRKFLLVAVDYFTKWVEAEPLATITASQKLEAFFKGLGIRHATTSVEHPQTNGQAEAVNKTIVAELKRRLGDKKGAWADLLPEVLWAYRCTPHDTTGETPFNLTYGTDAMLPVELGEPSLRRNIENLEINDQELRVELDTIDERRDRAVLRAEACRRMVERKYNTKVHPRQFHEGDLVWRKAGEARRVAAHGKLAAKWEGPFKVVEALGNGAYRLTRLDGRQITNTWNASHLKLYFS</sequence>
<dbReference type="GO" id="GO:0015074">
    <property type="term" value="P:DNA integration"/>
    <property type="evidence" value="ECO:0007669"/>
    <property type="project" value="InterPro"/>
</dbReference>
<feature type="compositionally biased region" description="Basic and acidic residues" evidence="2">
    <location>
        <begin position="410"/>
        <end position="450"/>
    </location>
</feature>
<evidence type="ECO:0000256" key="2">
    <source>
        <dbReference type="SAM" id="MobiDB-lite"/>
    </source>
</evidence>
<gene>
    <name evidence="7" type="primary">LOC106754505</name>
</gene>
<dbReference type="PROSITE" id="PS50878">
    <property type="entry name" value="RT_POL"/>
    <property type="match status" value="1"/>
</dbReference>
<dbReference type="RefSeq" id="XP_014492009.1">
    <property type="nucleotide sequence ID" value="XM_014636523.1"/>
</dbReference>
<accession>A0A1S3TE13</accession>
<reference evidence="7" key="1">
    <citation type="submission" date="2025-08" db="UniProtKB">
        <authorList>
            <consortium name="RefSeq"/>
        </authorList>
    </citation>
    <scope>IDENTIFICATION</scope>
    <source>
        <tissue evidence="7">Leaf</tissue>
    </source>
</reference>